<evidence type="ECO:0000313" key="1">
    <source>
        <dbReference type="EMBL" id="CAE7640280.1"/>
    </source>
</evidence>
<reference evidence="1" key="1">
    <citation type="submission" date="2021-02" db="EMBL/GenBank/DDBJ databases">
        <authorList>
            <person name="Dougan E. K."/>
            <person name="Rhodes N."/>
            <person name="Thang M."/>
            <person name="Chan C."/>
        </authorList>
    </citation>
    <scope>NUCLEOTIDE SEQUENCE</scope>
</reference>
<dbReference type="InterPro" id="IPR015813">
    <property type="entry name" value="Pyrv/PenolPyrv_kinase-like_dom"/>
</dbReference>
<dbReference type="Gene3D" id="3.20.20.60">
    <property type="entry name" value="Phosphoenolpyruvate-binding domains"/>
    <property type="match status" value="1"/>
</dbReference>
<comment type="caution">
    <text evidence="1">The sequence shown here is derived from an EMBL/GenBank/DDBJ whole genome shotgun (WGS) entry which is preliminary data.</text>
</comment>
<dbReference type="EMBL" id="CAJNIZ010042844">
    <property type="protein sequence ID" value="CAE7640280.1"/>
    <property type="molecule type" value="Genomic_DNA"/>
</dbReference>
<organism evidence="1 2">
    <name type="scientific">Symbiodinium pilosum</name>
    <name type="common">Dinoflagellate</name>
    <dbReference type="NCBI Taxonomy" id="2952"/>
    <lineage>
        <taxon>Eukaryota</taxon>
        <taxon>Sar</taxon>
        <taxon>Alveolata</taxon>
        <taxon>Dinophyceae</taxon>
        <taxon>Suessiales</taxon>
        <taxon>Symbiodiniaceae</taxon>
        <taxon>Symbiodinium</taxon>
    </lineage>
</organism>
<dbReference type="InterPro" id="IPR040442">
    <property type="entry name" value="Pyrv_kinase-like_dom_sf"/>
</dbReference>
<dbReference type="SUPFAM" id="SSF51621">
    <property type="entry name" value="Phosphoenolpyruvate/pyruvate domain"/>
    <property type="match status" value="1"/>
</dbReference>
<evidence type="ECO:0000313" key="2">
    <source>
        <dbReference type="Proteomes" id="UP000649617"/>
    </source>
</evidence>
<dbReference type="GO" id="GO:0003824">
    <property type="term" value="F:catalytic activity"/>
    <property type="evidence" value="ECO:0007669"/>
    <property type="project" value="InterPro"/>
</dbReference>
<protein>
    <submittedName>
        <fullName evidence="1">PrpB2 protein</fullName>
    </submittedName>
</protein>
<dbReference type="PANTHER" id="PTHR42905:SF2">
    <property type="entry name" value="PHOSPHOENOLPYRUVATE CARBOXYLASE FAMILY PROTEIN"/>
    <property type="match status" value="1"/>
</dbReference>
<gene>
    <name evidence="1" type="primary">prpB2</name>
    <name evidence="1" type="ORF">SPIL2461_LOCUS16942</name>
</gene>
<proteinExistence type="predicted"/>
<accession>A0A812VSK7</accession>
<keyword evidence="2" id="KW-1185">Reference proteome</keyword>
<dbReference type="PANTHER" id="PTHR42905">
    <property type="entry name" value="PHOSPHOENOLPYRUVATE CARBOXYLASE"/>
    <property type="match status" value="1"/>
</dbReference>
<dbReference type="Pfam" id="PF13714">
    <property type="entry name" value="PEP_mutase"/>
    <property type="match status" value="1"/>
</dbReference>
<dbReference type="OrthoDB" id="429143at2759"/>
<dbReference type="AlphaFoldDB" id="A0A812VSK7"/>
<sequence>TDCRNAAVCGGFEEALARCRAFAELGADVVYAEGLSDRAEMATLNSELWVPTMLAQVEKPDVALITVQEASQLGFAMSLLGLTVLNVAMCAMKRSLTKLKDGQHPEEHDRLTFTELYSEVGFDEHYAWEERFQAATDFPPPQKARL</sequence>
<name>A0A812VSK7_SYMPI</name>
<feature type="non-terminal residue" evidence="1">
    <location>
        <position position="146"/>
    </location>
</feature>
<dbReference type="Proteomes" id="UP000649617">
    <property type="component" value="Unassembled WGS sequence"/>
</dbReference>